<evidence type="ECO:0000256" key="2">
    <source>
        <dbReference type="ARBA" id="ARBA00022679"/>
    </source>
</evidence>
<feature type="coiled-coil region" evidence="6">
    <location>
        <begin position="140"/>
        <end position="167"/>
    </location>
</feature>
<feature type="domain" description="Methyltransferase small" evidence="7">
    <location>
        <begin position="109"/>
        <end position="193"/>
    </location>
</feature>
<comment type="catalytic activity">
    <reaction evidence="4 5">
        <text>L-glutaminyl-[peptide chain release factor] + S-adenosyl-L-methionine = N(5)-methyl-L-glutaminyl-[peptide chain release factor] + S-adenosyl-L-homocysteine + H(+)</text>
        <dbReference type="Rhea" id="RHEA:42896"/>
        <dbReference type="Rhea" id="RHEA-COMP:10271"/>
        <dbReference type="Rhea" id="RHEA-COMP:10272"/>
        <dbReference type="ChEBI" id="CHEBI:15378"/>
        <dbReference type="ChEBI" id="CHEBI:30011"/>
        <dbReference type="ChEBI" id="CHEBI:57856"/>
        <dbReference type="ChEBI" id="CHEBI:59789"/>
        <dbReference type="ChEBI" id="CHEBI:61891"/>
        <dbReference type="EC" id="2.1.1.297"/>
    </reaction>
</comment>
<feature type="binding site" evidence="5">
    <location>
        <begin position="184"/>
        <end position="187"/>
    </location>
    <ligand>
        <name>substrate</name>
    </ligand>
</feature>
<evidence type="ECO:0000256" key="5">
    <source>
        <dbReference type="HAMAP-Rule" id="MF_02126"/>
    </source>
</evidence>
<keyword evidence="1 5" id="KW-0489">Methyltransferase</keyword>
<dbReference type="GO" id="GO:0032259">
    <property type="term" value="P:methylation"/>
    <property type="evidence" value="ECO:0007669"/>
    <property type="project" value="UniProtKB-KW"/>
</dbReference>
<protein>
    <recommendedName>
        <fullName evidence="5">Release factor glutamine methyltransferase</fullName>
        <shortName evidence="5">RF MTase</shortName>
        <ecNumber evidence="5">2.1.1.297</ecNumber>
    </recommendedName>
    <alternativeName>
        <fullName evidence="5">N5-glutamine methyltransferase PrmC</fullName>
    </alternativeName>
    <alternativeName>
        <fullName evidence="5">Protein-(glutamine-N5) MTase PrmC</fullName>
    </alternativeName>
    <alternativeName>
        <fullName evidence="5">Protein-glutamine N-methyltransferase PrmC</fullName>
    </alternativeName>
</protein>
<dbReference type="InterPro" id="IPR007848">
    <property type="entry name" value="Small_mtfrase_dom"/>
</dbReference>
<dbReference type="CDD" id="cd02440">
    <property type="entry name" value="AdoMet_MTases"/>
    <property type="match status" value="1"/>
</dbReference>
<dbReference type="NCBIfam" id="TIGR00536">
    <property type="entry name" value="hemK_fam"/>
    <property type="match status" value="1"/>
</dbReference>
<dbReference type="AlphaFoldDB" id="A0A1N7JX52"/>
<gene>
    <name evidence="5" type="primary">prmC</name>
    <name evidence="8" type="ORF">SAMN05421761_101305</name>
</gene>
<feature type="binding site" evidence="5">
    <location>
        <position position="141"/>
    </location>
    <ligand>
        <name>S-adenosyl-L-methionine</name>
        <dbReference type="ChEBI" id="CHEBI:59789"/>
    </ligand>
</feature>
<accession>A0A1N7JX52</accession>
<keyword evidence="2 5" id="KW-0808">Transferase</keyword>
<dbReference type="InterPro" id="IPR019874">
    <property type="entry name" value="RF_methyltr_PrmC"/>
</dbReference>
<evidence type="ECO:0000259" key="7">
    <source>
        <dbReference type="Pfam" id="PF05175"/>
    </source>
</evidence>
<name>A0A1N7JX52_9BACT</name>
<comment type="caution">
    <text evidence="5">Lacks conserved residue(s) required for the propagation of feature annotation.</text>
</comment>
<dbReference type="PANTHER" id="PTHR18895:SF74">
    <property type="entry name" value="MTRF1L RELEASE FACTOR GLUTAMINE METHYLTRANSFERASE"/>
    <property type="match status" value="1"/>
</dbReference>
<keyword evidence="3 5" id="KW-0949">S-adenosyl-L-methionine</keyword>
<dbReference type="Proteomes" id="UP000186026">
    <property type="component" value="Unassembled WGS sequence"/>
</dbReference>
<dbReference type="Gene3D" id="1.10.8.10">
    <property type="entry name" value="DNA helicase RuvA subunit, C-terminal domain"/>
    <property type="match status" value="1"/>
</dbReference>
<evidence type="ECO:0000256" key="4">
    <source>
        <dbReference type="ARBA" id="ARBA00048391"/>
    </source>
</evidence>
<comment type="similarity">
    <text evidence="5">Belongs to the protein N5-glutamine methyltransferase family. PrmC subfamily.</text>
</comment>
<feature type="binding site" evidence="5">
    <location>
        <position position="184"/>
    </location>
    <ligand>
        <name>S-adenosyl-L-methionine</name>
        <dbReference type="ChEBI" id="CHEBI:59789"/>
    </ligand>
</feature>
<dbReference type="Gene3D" id="3.40.50.150">
    <property type="entry name" value="Vaccinia Virus protein VP39"/>
    <property type="match status" value="1"/>
</dbReference>
<evidence type="ECO:0000256" key="1">
    <source>
        <dbReference type="ARBA" id="ARBA00022603"/>
    </source>
</evidence>
<dbReference type="GO" id="GO:0102559">
    <property type="term" value="F:peptide chain release factor N(5)-glutamine methyltransferase activity"/>
    <property type="evidence" value="ECO:0007669"/>
    <property type="project" value="UniProtKB-EC"/>
</dbReference>
<dbReference type="EC" id="2.1.1.297" evidence="5"/>
<dbReference type="GO" id="GO:0003676">
    <property type="term" value="F:nucleic acid binding"/>
    <property type="evidence" value="ECO:0007669"/>
    <property type="project" value="InterPro"/>
</dbReference>
<dbReference type="STRING" id="529505.SAMN05421761_101305"/>
<evidence type="ECO:0000256" key="3">
    <source>
        <dbReference type="ARBA" id="ARBA00022691"/>
    </source>
</evidence>
<dbReference type="HAMAP" id="MF_02126">
    <property type="entry name" value="RF_methyltr_PrmC"/>
    <property type="match status" value="1"/>
</dbReference>
<dbReference type="Pfam" id="PF05175">
    <property type="entry name" value="MTS"/>
    <property type="match status" value="1"/>
</dbReference>
<dbReference type="NCBIfam" id="TIGR03534">
    <property type="entry name" value="RF_mod_PrmC"/>
    <property type="match status" value="1"/>
</dbReference>
<dbReference type="RefSeq" id="WP_076497845.1">
    <property type="nucleotide sequence ID" value="NZ_FTOP01000001.1"/>
</dbReference>
<dbReference type="OrthoDB" id="9800643at2"/>
<evidence type="ECO:0000313" key="8">
    <source>
        <dbReference type="EMBL" id="SIS53929.1"/>
    </source>
</evidence>
<dbReference type="SUPFAM" id="SSF53335">
    <property type="entry name" value="S-adenosyl-L-methionine-dependent methyltransferases"/>
    <property type="match status" value="1"/>
</dbReference>
<evidence type="ECO:0000313" key="9">
    <source>
        <dbReference type="Proteomes" id="UP000186026"/>
    </source>
</evidence>
<dbReference type="PROSITE" id="PS00092">
    <property type="entry name" value="N6_MTASE"/>
    <property type="match status" value="1"/>
</dbReference>
<evidence type="ECO:0000256" key="6">
    <source>
        <dbReference type="SAM" id="Coils"/>
    </source>
</evidence>
<proteinExistence type="inferred from homology"/>
<dbReference type="InterPro" id="IPR002052">
    <property type="entry name" value="DNA_methylase_N6_adenine_CS"/>
</dbReference>
<reference evidence="9" key="1">
    <citation type="submission" date="2017-01" db="EMBL/GenBank/DDBJ databases">
        <authorList>
            <person name="Varghese N."/>
            <person name="Submissions S."/>
        </authorList>
    </citation>
    <scope>NUCLEOTIDE SEQUENCE [LARGE SCALE GENOMIC DNA]</scope>
    <source>
        <strain evidence="9">DSM 46698</strain>
    </source>
</reference>
<sequence length="280" mass="32172">MTTLRQLYRHCVEQLETIYDPQEAESLSMWLLEELLSVKRFDILKDIEIQHLPDNFDQVLEQLLQKKPIQYIFEKAPFYGRDFYVNENVLIPRNETEELVHLIIQENKELNLRVLDIGTGSGCIPISLALEIPSSKVFALDISELALEVAQRNANTLEANIELHKIDILAEDIPVRDLDIIVSNPPYVCESEKNLMHDNVLQYEPHLALFVTDQDPLQFYRIIATKAKSNLKPGGKLYFEINEALGIATRNLLESLGYQDVKVLQDLNGKDRMVKANIKS</sequence>
<comment type="function">
    <text evidence="5">Methylates the class 1 translation termination release factors RF1/PrfA and RF2/PrfB on the glutamine residue of the universally conserved GGQ motif.</text>
</comment>
<keyword evidence="6" id="KW-0175">Coiled coil</keyword>
<dbReference type="PANTHER" id="PTHR18895">
    <property type="entry name" value="HEMK METHYLTRANSFERASE"/>
    <property type="match status" value="1"/>
</dbReference>
<feature type="binding site" evidence="5">
    <location>
        <begin position="118"/>
        <end position="122"/>
    </location>
    <ligand>
        <name>S-adenosyl-L-methionine</name>
        <dbReference type="ChEBI" id="CHEBI:59789"/>
    </ligand>
</feature>
<organism evidence="8 9">
    <name type="scientific">Belliella pelovolcani</name>
    <dbReference type="NCBI Taxonomy" id="529505"/>
    <lineage>
        <taxon>Bacteria</taxon>
        <taxon>Pseudomonadati</taxon>
        <taxon>Bacteroidota</taxon>
        <taxon>Cytophagia</taxon>
        <taxon>Cytophagales</taxon>
        <taxon>Cyclobacteriaceae</taxon>
        <taxon>Belliella</taxon>
    </lineage>
</organism>
<dbReference type="InterPro" id="IPR004556">
    <property type="entry name" value="HemK-like"/>
</dbReference>
<dbReference type="InterPro" id="IPR050320">
    <property type="entry name" value="N5-glutamine_MTase"/>
</dbReference>
<dbReference type="InterPro" id="IPR029063">
    <property type="entry name" value="SAM-dependent_MTases_sf"/>
</dbReference>
<dbReference type="EMBL" id="FTOP01000001">
    <property type="protein sequence ID" value="SIS53929.1"/>
    <property type="molecule type" value="Genomic_DNA"/>
</dbReference>
<keyword evidence="9" id="KW-1185">Reference proteome</keyword>